<evidence type="ECO:0000313" key="3">
    <source>
        <dbReference type="EMBL" id="KIQ21851.1"/>
    </source>
</evidence>
<dbReference type="EMBL" id="JXQQ01000084">
    <property type="protein sequence ID" value="KIQ21851.1"/>
    <property type="molecule type" value="Genomic_DNA"/>
</dbReference>
<dbReference type="InterPro" id="IPR022053">
    <property type="entry name" value="DUF3613"/>
</dbReference>
<dbReference type="RefSeq" id="WP_052810759.1">
    <property type="nucleotide sequence ID" value="NZ_JXQQ01000084.1"/>
</dbReference>
<feature type="signal peptide" evidence="2">
    <location>
        <begin position="1"/>
        <end position="31"/>
    </location>
</feature>
<evidence type="ECO:0000256" key="1">
    <source>
        <dbReference type="SAM" id="MobiDB-lite"/>
    </source>
</evidence>
<keyword evidence="2" id="KW-0732">Signal</keyword>
<gene>
    <name evidence="3" type="ORF">RT97_26555</name>
</gene>
<evidence type="ECO:0000256" key="2">
    <source>
        <dbReference type="SAM" id="SignalP"/>
    </source>
</evidence>
<evidence type="ECO:0008006" key="5">
    <source>
        <dbReference type="Google" id="ProtNLM"/>
    </source>
</evidence>
<dbReference type="Pfam" id="PF12266">
    <property type="entry name" value="DUF3613"/>
    <property type="match status" value="1"/>
</dbReference>
<comment type="caution">
    <text evidence="3">The sequence shown here is derived from an EMBL/GenBank/DDBJ whole genome shotgun (WGS) entry which is preliminary data.</text>
</comment>
<name>A0A0D0LPB7_VARPD</name>
<feature type="region of interest" description="Disordered" evidence="1">
    <location>
        <begin position="35"/>
        <end position="64"/>
    </location>
</feature>
<feature type="compositionally biased region" description="Low complexity" evidence="1">
    <location>
        <begin position="126"/>
        <end position="143"/>
    </location>
</feature>
<dbReference type="Proteomes" id="UP000032067">
    <property type="component" value="Unassembled WGS sequence"/>
</dbReference>
<proteinExistence type="predicted"/>
<dbReference type="AlphaFoldDB" id="A0A0D0LPB7"/>
<dbReference type="OrthoDB" id="8797260at2"/>
<protein>
    <recommendedName>
        <fullName evidence="5">DUF3613 domain-containing protein</fullName>
    </recommendedName>
</protein>
<feature type="compositionally biased region" description="Low complexity" evidence="1">
    <location>
        <begin position="44"/>
        <end position="55"/>
    </location>
</feature>
<reference evidence="3 4" key="1">
    <citation type="submission" date="2014-12" db="EMBL/GenBank/DDBJ databases">
        <title>16Stimator: statistical estimation of ribosomal gene copy numbers from draft genome assemblies.</title>
        <authorList>
            <person name="Perisin M.A."/>
            <person name="Vetter M."/>
            <person name="Gilbert J.A."/>
            <person name="Bergelson J."/>
        </authorList>
    </citation>
    <scope>NUCLEOTIDE SEQUENCE [LARGE SCALE GENOMIC DNA]</scope>
    <source>
        <strain evidence="3 4">MEDvA23</strain>
    </source>
</reference>
<evidence type="ECO:0000313" key="4">
    <source>
        <dbReference type="Proteomes" id="UP000032067"/>
    </source>
</evidence>
<accession>A0A0D0LPB7</accession>
<sequence>MKKEHAFRFAALSSAFGVSVALMVFAPVALAQEAKPAAPMTKSQAQPTAAPATAPVPSHDHEEMAEDEDFVYEPLQVGDATQGLLAWQRSGEIASTTPRPIAGSVANRSYERYLKSFEFPIPERMSSSVKSSSGSGSSATAPR</sequence>
<feature type="chain" id="PRO_5002233175" description="DUF3613 domain-containing protein" evidence="2">
    <location>
        <begin position="32"/>
        <end position="143"/>
    </location>
</feature>
<organism evidence="3 4">
    <name type="scientific">Variovorax paradoxus</name>
    <dbReference type="NCBI Taxonomy" id="34073"/>
    <lineage>
        <taxon>Bacteria</taxon>
        <taxon>Pseudomonadati</taxon>
        <taxon>Pseudomonadota</taxon>
        <taxon>Betaproteobacteria</taxon>
        <taxon>Burkholderiales</taxon>
        <taxon>Comamonadaceae</taxon>
        <taxon>Variovorax</taxon>
    </lineage>
</organism>
<feature type="region of interest" description="Disordered" evidence="1">
    <location>
        <begin position="124"/>
        <end position="143"/>
    </location>
</feature>